<evidence type="ECO:0000313" key="2">
    <source>
        <dbReference type="Proteomes" id="UP001549036"/>
    </source>
</evidence>
<proteinExistence type="predicted"/>
<reference evidence="1 2" key="1">
    <citation type="submission" date="2024-06" db="EMBL/GenBank/DDBJ databases">
        <title>Genomic Encyclopedia of Type Strains, Phase IV (KMG-IV): sequencing the most valuable type-strain genomes for metagenomic binning, comparative biology and taxonomic classification.</title>
        <authorList>
            <person name="Goeker M."/>
        </authorList>
    </citation>
    <scope>NUCLEOTIDE SEQUENCE [LARGE SCALE GENOMIC DNA]</scope>
    <source>
        <strain evidence="1 2">DSM 29846</strain>
    </source>
</reference>
<keyword evidence="2" id="KW-1185">Reference proteome</keyword>
<organism evidence="1 2">
    <name type="scientific">Mesorhizobium shonense</name>
    <dbReference type="NCBI Taxonomy" id="1209948"/>
    <lineage>
        <taxon>Bacteria</taxon>
        <taxon>Pseudomonadati</taxon>
        <taxon>Pseudomonadota</taxon>
        <taxon>Alphaproteobacteria</taxon>
        <taxon>Hyphomicrobiales</taxon>
        <taxon>Phyllobacteriaceae</taxon>
        <taxon>Mesorhizobium</taxon>
    </lineage>
</organism>
<name>A0ABV2I2K2_9HYPH</name>
<dbReference type="Proteomes" id="UP001549036">
    <property type="component" value="Unassembled WGS sequence"/>
</dbReference>
<protein>
    <submittedName>
        <fullName evidence="1">Uncharacterized protein</fullName>
    </submittedName>
</protein>
<gene>
    <name evidence="1" type="ORF">ABID26_006512</name>
</gene>
<accession>A0ABV2I2K2</accession>
<evidence type="ECO:0000313" key="1">
    <source>
        <dbReference type="EMBL" id="MET3597088.1"/>
    </source>
</evidence>
<sequence>MRRRDQCAFRTRCDKLIDIDSLLIDWDGHSLEPRFVEGDPIAVTWILDGDPAKPDGSHYNAG</sequence>
<dbReference type="EMBL" id="JBEPLM010000020">
    <property type="protein sequence ID" value="MET3597088.1"/>
    <property type="molecule type" value="Genomic_DNA"/>
</dbReference>
<comment type="caution">
    <text evidence="1">The sequence shown here is derived from an EMBL/GenBank/DDBJ whole genome shotgun (WGS) entry which is preliminary data.</text>
</comment>